<dbReference type="PROSITE" id="PS50850">
    <property type="entry name" value="MFS"/>
    <property type="match status" value="1"/>
</dbReference>
<feature type="transmembrane region" description="Helical" evidence="7">
    <location>
        <begin position="110"/>
        <end position="128"/>
    </location>
</feature>
<evidence type="ECO:0000256" key="3">
    <source>
        <dbReference type="ARBA" id="ARBA00022475"/>
    </source>
</evidence>
<dbReference type="Proteomes" id="UP000270697">
    <property type="component" value="Unassembled WGS sequence"/>
</dbReference>
<dbReference type="RefSeq" id="WP_211841186.1">
    <property type="nucleotide sequence ID" value="NZ_FOUP01000003.1"/>
</dbReference>
<organism evidence="10 11">
    <name type="scientific">Saccharopolyspora antimicrobica</name>
    <dbReference type="NCBI Taxonomy" id="455193"/>
    <lineage>
        <taxon>Bacteria</taxon>
        <taxon>Bacillati</taxon>
        <taxon>Actinomycetota</taxon>
        <taxon>Actinomycetes</taxon>
        <taxon>Pseudonocardiales</taxon>
        <taxon>Pseudonocardiaceae</taxon>
        <taxon>Saccharopolyspora</taxon>
    </lineage>
</organism>
<dbReference type="Gene3D" id="1.20.1720.10">
    <property type="entry name" value="Multidrug resistance protein D"/>
    <property type="match status" value="1"/>
</dbReference>
<dbReference type="GO" id="GO:0005886">
    <property type="term" value="C:plasma membrane"/>
    <property type="evidence" value="ECO:0007669"/>
    <property type="project" value="UniProtKB-SubCell"/>
</dbReference>
<dbReference type="CDD" id="cd17321">
    <property type="entry name" value="MFS_MMR_MDR_like"/>
    <property type="match status" value="1"/>
</dbReference>
<feature type="transmembrane region" description="Helical" evidence="7">
    <location>
        <begin position="306"/>
        <end position="325"/>
    </location>
</feature>
<comment type="subcellular location">
    <subcellularLocation>
        <location evidence="1">Cell membrane</location>
        <topology evidence="1">Multi-pass membrane protein</topology>
    </subcellularLocation>
</comment>
<dbReference type="NCBIfam" id="TIGR00711">
    <property type="entry name" value="efflux_EmrB"/>
    <property type="match status" value="1"/>
</dbReference>
<feature type="transmembrane region" description="Helical" evidence="7">
    <location>
        <begin position="168"/>
        <end position="190"/>
    </location>
</feature>
<dbReference type="Pfam" id="PF07690">
    <property type="entry name" value="MFS_1"/>
    <property type="match status" value="1"/>
</dbReference>
<evidence type="ECO:0000259" key="8">
    <source>
        <dbReference type="PROSITE" id="PS50850"/>
    </source>
</evidence>
<evidence type="ECO:0000256" key="4">
    <source>
        <dbReference type="ARBA" id="ARBA00022692"/>
    </source>
</evidence>
<feature type="transmembrane region" description="Helical" evidence="7">
    <location>
        <begin position="369"/>
        <end position="388"/>
    </location>
</feature>
<accession>A0A1I4WTR8</accession>
<protein>
    <submittedName>
        <fullName evidence="10">Drug resistance transporter, EmrB/QacA subfamily</fullName>
    </submittedName>
    <submittedName>
        <fullName evidence="9">EmrB/QacA subfamily drug resistance transporter</fullName>
    </submittedName>
</protein>
<keyword evidence="12" id="KW-1185">Reference proteome</keyword>
<dbReference type="EMBL" id="RBXX01000002">
    <property type="protein sequence ID" value="RKT82957.1"/>
    <property type="molecule type" value="Genomic_DNA"/>
</dbReference>
<dbReference type="Gene3D" id="1.20.1250.20">
    <property type="entry name" value="MFS general substrate transporter like domains"/>
    <property type="match status" value="1"/>
</dbReference>
<feature type="transmembrane region" description="Helical" evidence="7">
    <location>
        <begin position="409"/>
        <end position="426"/>
    </location>
</feature>
<keyword evidence="3" id="KW-1003">Cell membrane</keyword>
<evidence type="ECO:0000256" key="6">
    <source>
        <dbReference type="ARBA" id="ARBA00023136"/>
    </source>
</evidence>
<dbReference type="EMBL" id="FOUP01000003">
    <property type="protein sequence ID" value="SFN17164.1"/>
    <property type="molecule type" value="Genomic_DNA"/>
</dbReference>
<feature type="transmembrane region" description="Helical" evidence="7">
    <location>
        <begin position="272"/>
        <end position="294"/>
    </location>
</feature>
<dbReference type="PANTHER" id="PTHR42718:SF46">
    <property type="entry name" value="BLR6921 PROTEIN"/>
    <property type="match status" value="1"/>
</dbReference>
<dbReference type="GO" id="GO:0022857">
    <property type="term" value="F:transmembrane transporter activity"/>
    <property type="evidence" value="ECO:0007669"/>
    <property type="project" value="InterPro"/>
</dbReference>
<feature type="transmembrane region" description="Helical" evidence="7">
    <location>
        <begin position="234"/>
        <end position="251"/>
    </location>
</feature>
<dbReference type="AlphaFoldDB" id="A0A1I4WTR8"/>
<dbReference type="InterPro" id="IPR011701">
    <property type="entry name" value="MFS"/>
</dbReference>
<keyword evidence="5 7" id="KW-1133">Transmembrane helix</keyword>
<feature type="domain" description="Major facilitator superfamily (MFS) profile" evidence="8">
    <location>
        <begin position="15"/>
        <end position="470"/>
    </location>
</feature>
<sequence length="482" mass="49804">MNQSNPPAQRSRWFGLAVLCAGMFMIITDGTVVNVALPTIQAQLGFAQADLTWVVNAFVVPFGGLLLLAGRLGDLVGRKRMFLVGLVAFTLASALCGLATTQAMLIGARFVQGVGGALAAGVILGKITTMFSDPKELGKAFAIFSFVLSGAGAVGLVLGGVLTDAFGWHWAFFINVPIGIAGVLLAVRVLDDDEGLGLSGGTDFLGAAMVTAGLMIGVYSIVGSTERGWSSPYSWGPALLAVVLLAVFLVRQSKVSNPLLPLRLFRSRNFSATNGLQILYVAAAFGMFFVSALYLQLVLGYNPMQIGLTFLPMTAVTAVVTLGFAAKLNARFGERQVLIAGLIPVAVGLGLLARVPVDGTFVVDFLPSMLLLGAGGGLVVPALTALAMSDVPPVDSGLAGGLFNTMQQIGGALGVSVLAVFSTLHTQNLRAAGEPDVVALTSGYQLAFGITTGFIVLCLIGVITLLRRVSKAAPEPVAETAG</sequence>
<dbReference type="InterPro" id="IPR020846">
    <property type="entry name" value="MFS_dom"/>
</dbReference>
<dbReference type="PANTHER" id="PTHR42718">
    <property type="entry name" value="MAJOR FACILITATOR SUPERFAMILY MULTIDRUG TRANSPORTER MFSC"/>
    <property type="match status" value="1"/>
</dbReference>
<feature type="transmembrane region" description="Helical" evidence="7">
    <location>
        <begin position="337"/>
        <end position="357"/>
    </location>
</feature>
<evidence type="ECO:0000256" key="2">
    <source>
        <dbReference type="ARBA" id="ARBA00022448"/>
    </source>
</evidence>
<dbReference type="STRING" id="455193.SAMN05421805_10369"/>
<proteinExistence type="predicted"/>
<evidence type="ECO:0000313" key="10">
    <source>
        <dbReference type="EMBL" id="SFN17164.1"/>
    </source>
</evidence>
<feature type="transmembrane region" description="Helical" evidence="7">
    <location>
        <begin position="446"/>
        <end position="466"/>
    </location>
</feature>
<name>A0A1I4WTR8_9PSEU</name>
<evidence type="ECO:0000256" key="5">
    <source>
        <dbReference type="ARBA" id="ARBA00022989"/>
    </source>
</evidence>
<feature type="transmembrane region" description="Helical" evidence="7">
    <location>
        <begin position="82"/>
        <end position="104"/>
    </location>
</feature>
<dbReference type="InterPro" id="IPR004638">
    <property type="entry name" value="EmrB-like"/>
</dbReference>
<evidence type="ECO:0000256" key="7">
    <source>
        <dbReference type="SAM" id="Phobius"/>
    </source>
</evidence>
<keyword evidence="2" id="KW-0813">Transport</keyword>
<evidence type="ECO:0000313" key="12">
    <source>
        <dbReference type="Proteomes" id="UP000270697"/>
    </source>
</evidence>
<gene>
    <name evidence="9" type="ORF">ATL45_1221</name>
    <name evidence="10" type="ORF">SAMN05421805_10369</name>
</gene>
<evidence type="ECO:0000256" key="1">
    <source>
        <dbReference type="ARBA" id="ARBA00004651"/>
    </source>
</evidence>
<feature type="transmembrane region" description="Helical" evidence="7">
    <location>
        <begin position="140"/>
        <end position="162"/>
    </location>
</feature>
<evidence type="ECO:0000313" key="9">
    <source>
        <dbReference type="EMBL" id="RKT82957.1"/>
    </source>
</evidence>
<dbReference type="SUPFAM" id="SSF103473">
    <property type="entry name" value="MFS general substrate transporter"/>
    <property type="match status" value="1"/>
</dbReference>
<feature type="transmembrane region" description="Helical" evidence="7">
    <location>
        <begin position="202"/>
        <end position="222"/>
    </location>
</feature>
<keyword evidence="6 7" id="KW-0472">Membrane</keyword>
<feature type="transmembrane region" description="Helical" evidence="7">
    <location>
        <begin position="53"/>
        <end position="70"/>
    </location>
</feature>
<reference evidence="10 11" key="1">
    <citation type="submission" date="2016-10" db="EMBL/GenBank/DDBJ databases">
        <authorList>
            <person name="de Groot N.N."/>
        </authorList>
    </citation>
    <scope>NUCLEOTIDE SEQUENCE [LARGE SCALE GENOMIC DNA]</scope>
    <source>
        <strain evidence="10 11">CPCC 201259</strain>
    </source>
</reference>
<feature type="transmembrane region" description="Helical" evidence="7">
    <location>
        <begin position="12"/>
        <end position="33"/>
    </location>
</feature>
<evidence type="ECO:0000313" key="11">
    <source>
        <dbReference type="Proteomes" id="UP000199398"/>
    </source>
</evidence>
<reference evidence="9 12" key="2">
    <citation type="submission" date="2018-10" db="EMBL/GenBank/DDBJ databases">
        <title>Sequencing the genomes of 1000 actinobacteria strains.</title>
        <authorList>
            <person name="Klenk H.-P."/>
        </authorList>
    </citation>
    <scope>NUCLEOTIDE SEQUENCE [LARGE SCALE GENOMIC DNA]</scope>
    <source>
        <strain evidence="9 12">DSM 45119</strain>
    </source>
</reference>
<dbReference type="Proteomes" id="UP000199398">
    <property type="component" value="Unassembled WGS sequence"/>
</dbReference>
<keyword evidence="4 7" id="KW-0812">Transmembrane</keyword>
<dbReference type="InterPro" id="IPR036259">
    <property type="entry name" value="MFS_trans_sf"/>
</dbReference>